<feature type="transmembrane region" description="Helical" evidence="1">
    <location>
        <begin position="150"/>
        <end position="166"/>
    </location>
</feature>
<dbReference type="InterPro" id="IPR000620">
    <property type="entry name" value="EamA_dom"/>
</dbReference>
<evidence type="ECO:0000259" key="2">
    <source>
        <dbReference type="Pfam" id="PF00892"/>
    </source>
</evidence>
<dbReference type="PANTHER" id="PTHR22911">
    <property type="entry name" value="ACYL-MALONYL CONDENSING ENZYME-RELATED"/>
    <property type="match status" value="1"/>
</dbReference>
<keyword evidence="1" id="KW-1133">Transmembrane helix</keyword>
<dbReference type="AlphaFoldDB" id="A0A172WVN3"/>
<feature type="transmembrane region" description="Helical" evidence="1">
    <location>
        <begin position="32"/>
        <end position="54"/>
    </location>
</feature>
<dbReference type="OrthoDB" id="5295396at2"/>
<name>A0A172WVN3_STUST</name>
<feature type="transmembrane region" description="Helical" evidence="1">
    <location>
        <begin position="66"/>
        <end position="87"/>
    </location>
</feature>
<evidence type="ECO:0000256" key="1">
    <source>
        <dbReference type="SAM" id="Phobius"/>
    </source>
</evidence>
<keyword evidence="1" id="KW-0812">Transmembrane</keyword>
<reference evidence="3 4" key="1">
    <citation type="submission" date="2016-05" db="EMBL/GenBank/DDBJ databases">
        <title>Genome sequence of Pseudomonas stutzeri 273 and identification of the exopolysaccharide biosynthesis locus.</title>
        <authorList>
            <person name="Wu S."/>
            <person name="Sun C."/>
        </authorList>
    </citation>
    <scope>NUCLEOTIDE SEQUENCE [LARGE SCALE GENOMIC DNA]</scope>
    <source>
        <strain evidence="3 4">273</strain>
    </source>
</reference>
<feature type="transmembrane region" description="Helical" evidence="1">
    <location>
        <begin position="203"/>
        <end position="225"/>
    </location>
</feature>
<dbReference type="RefSeq" id="WP_064482376.1">
    <property type="nucleotide sequence ID" value="NZ_CP015641.1"/>
</dbReference>
<dbReference type="InterPro" id="IPR037185">
    <property type="entry name" value="EmrE-like"/>
</dbReference>
<feature type="transmembrane region" description="Helical" evidence="1">
    <location>
        <begin position="93"/>
        <end position="112"/>
    </location>
</feature>
<feature type="transmembrane region" description="Helical" evidence="1">
    <location>
        <begin position="119"/>
        <end position="138"/>
    </location>
</feature>
<evidence type="ECO:0000313" key="3">
    <source>
        <dbReference type="EMBL" id="ANF27309.1"/>
    </source>
</evidence>
<dbReference type="EMBL" id="CP015641">
    <property type="protein sequence ID" value="ANF27309.1"/>
    <property type="molecule type" value="Genomic_DNA"/>
</dbReference>
<feature type="domain" description="EamA" evidence="2">
    <location>
        <begin position="8"/>
        <end position="135"/>
    </location>
</feature>
<dbReference type="Pfam" id="PF00892">
    <property type="entry name" value="EamA"/>
    <property type="match status" value="1"/>
</dbReference>
<dbReference type="SUPFAM" id="SSF103481">
    <property type="entry name" value="Multidrug resistance efflux transporter EmrE"/>
    <property type="match status" value="2"/>
</dbReference>
<protein>
    <submittedName>
        <fullName evidence="3">Multidrug DMT transporter permease</fullName>
    </submittedName>
</protein>
<proteinExistence type="predicted"/>
<gene>
    <name evidence="3" type="ORF">PS273GM_20315</name>
</gene>
<sequence length="294" mass="30788">MMTLLPQVLLVTGAVAWGLGWLPLHHFASVGLVGMPLVLLVYGLLSLIALPVLWRERHAWAAQRNGLLAIAICGGGATAALVTALATGDVVRVMLLFYLAPVWGVLGGWLLLGERLTALRIGALLVAMLGIALTLGVSRELIRPLSGNDWLALAAGLGFSLNNLATRAADRVPLASKTLAPFVGSALIAAVLCPLLGDYPPPLSLTLSWQIGLMALGWLLSMAAVQYGVSHIEAGRAAVLVVFELVAAVLSSAWFGSQAITPHEWLGAALVTFAALIASWPERPALTVIRSPSL</sequence>
<organism evidence="3 4">
    <name type="scientific">Stutzerimonas stutzeri</name>
    <name type="common">Pseudomonas stutzeri</name>
    <dbReference type="NCBI Taxonomy" id="316"/>
    <lineage>
        <taxon>Bacteria</taxon>
        <taxon>Pseudomonadati</taxon>
        <taxon>Pseudomonadota</taxon>
        <taxon>Gammaproteobacteria</taxon>
        <taxon>Pseudomonadales</taxon>
        <taxon>Pseudomonadaceae</taxon>
        <taxon>Stutzerimonas</taxon>
    </lineage>
</organism>
<dbReference type="GO" id="GO:0016020">
    <property type="term" value="C:membrane"/>
    <property type="evidence" value="ECO:0007669"/>
    <property type="project" value="InterPro"/>
</dbReference>
<feature type="transmembrane region" description="Helical" evidence="1">
    <location>
        <begin position="178"/>
        <end position="197"/>
    </location>
</feature>
<accession>A0A172WVN3</accession>
<feature type="transmembrane region" description="Helical" evidence="1">
    <location>
        <begin position="237"/>
        <end position="256"/>
    </location>
</feature>
<dbReference type="Proteomes" id="UP000077787">
    <property type="component" value="Chromosome"/>
</dbReference>
<evidence type="ECO:0000313" key="4">
    <source>
        <dbReference type="Proteomes" id="UP000077787"/>
    </source>
</evidence>
<keyword evidence="1" id="KW-0472">Membrane</keyword>
<dbReference type="PANTHER" id="PTHR22911:SF137">
    <property type="entry name" value="SOLUTE CARRIER FAMILY 35 MEMBER G2-RELATED"/>
    <property type="match status" value="1"/>
</dbReference>